<dbReference type="RefSeq" id="WP_125486513.1">
    <property type="nucleotide sequence ID" value="NZ_RSDW01000001.1"/>
</dbReference>
<dbReference type="AlphaFoldDB" id="A0A428MMK0"/>
<evidence type="ECO:0000259" key="1">
    <source>
        <dbReference type="Pfam" id="PF00248"/>
    </source>
</evidence>
<dbReference type="Proteomes" id="UP000269669">
    <property type="component" value="Unassembled WGS sequence"/>
</dbReference>
<dbReference type="InterPro" id="IPR053135">
    <property type="entry name" value="AKR2_Oxidoreductase"/>
</dbReference>
<sequence length="326" mass="35759">MQSIPLGSTGRITSRLGFGCSSIMGALNRRQSLTLLETAFDAGIRHFDTAPMYGYGDAESCLGDFLARHPDQVTITTKFGIPAAKNRPLIRIARTALGPLVQRFPALKKGLQRTAQPVITDPQTPNPIFSVNQARASLETSLTALKTERIDVWLLHEVNAIDLTHDSLLRFLEDAVREGKIGTFGVGSERTSIPGLIAKHPGYCRVAQYEWSVLNPSIPETPYFRIHHRALSKHFHALIALLQAQPEQCKRWSAEIGADLASPSTLANLMLKASFLLNSASILLFSSKNSEHIHANVAIGDSDALDASARQLYKIFQRDLPNLTDG</sequence>
<organism evidence="2 3">
    <name type="scientific">Edaphobacter aggregans</name>
    <dbReference type="NCBI Taxonomy" id="570835"/>
    <lineage>
        <taxon>Bacteria</taxon>
        <taxon>Pseudomonadati</taxon>
        <taxon>Acidobacteriota</taxon>
        <taxon>Terriglobia</taxon>
        <taxon>Terriglobales</taxon>
        <taxon>Acidobacteriaceae</taxon>
        <taxon>Edaphobacter</taxon>
    </lineage>
</organism>
<comment type="caution">
    <text evidence="2">The sequence shown here is derived from an EMBL/GenBank/DDBJ whole genome shotgun (WGS) entry which is preliminary data.</text>
</comment>
<dbReference type="CDD" id="cd06660">
    <property type="entry name" value="AKR_SF"/>
    <property type="match status" value="1"/>
</dbReference>
<accession>A0A428MMK0</accession>
<feature type="domain" description="NADP-dependent oxidoreductase" evidence="1">
    <location>
        <begin position="15"/>
        <end position="192"/>
    </location>
</feature>
<dbReference type="OrthoDB" id="9768851at2"/>
<keyword evidence="3" id="KW-1185">Reference proteome</keyword>
<gene>
    <name evidence="2" type="ORF">EDE15_3665</name>
</gene>
<dbReference type="Pfam" id="PF00248">
    <property type="entry name" value="Aldo_ket_red"/>
    <property type="match status" value="1"/>
</dbReference>
<protein>
    <submittedName>
        <fullName evidence="2">Aldo/keto reductase family protein</fullName>
    </submittedName>
</protein>
<reference evidence="2 3" key="1">
    <citation type="submission" date="2018-12" db="EMBL/GenBank/DDBJ databases">
        <title>Sequencing of bacterial isolates from soil warming experiment in Harvard Forest, Massachusetts, USA.</title>
        <authorList>
            <person name="Deangelis K."/>
        </authorList>
    </citation>
    <scope>NUCLEOTIDE SEQUENCE [LARGE SCALE GENOMIC DNA]</scope>
    <source>
        <strain evidence="2 3">EB153</strain>
    </source>
</reference>
<dbReference type="PANTHER" id="PTHR43312">
    <property type="entry name" value="D-THREO-ALDOSE 1-DEHYDROGENASE"/>
    <property type="match status" value="1"/>
</dbReference>
<dbReference type="Gene3D" id="3.20.20.100">
    <property type="entry name" value="NADP-dependent oxidoreductase domain"/>
    <property type="match status" value="1"/>
</dbReference>
<evidence type="ECO:0000313" key="3">
    <source>
        <dbReference type="Proteomes" id="UP000269669"/>
    </source>
</evidence>
<dbReference type="InterPro" id="IPR036812">
    <property type="entry name" value="NAD(P)_OxRdtase_dom_sf"/>
</dbReference>
<proteinExistence type="predicted"/>
<name>A0A428MMK0_9BACT</name>
<dbReference type="EMBL" id="RSDW01000001">
    <property type="protein sequence ID" value="RSL18109.1"/>
    <property type="molecule type" value="Genomic_DNA"/>
</dbReference>
<dbReference type="SUPFAM" id="SSF51430">
    <property type="entry name" value="NAD(P)-linked oxidoreductase"/>
    <property type="match status" value="1"/>
</dbReference>
<dbReference type="InterPro" id="IPR023210">
    <property type="entry name" value="NADP_OxRdtase_dom"/>
</dbReference>
<evidence type="ECO:0000313" key="2">
    <source>
        <dbReference type="EMBL" id="RSL18109.1"/>
    </source>
</evidence>
<dbReference type="PANTHER" id="PTHR43312:SF1">
    <property type="entry name" value="NADP-DEPENDENT OXIDOREDUCTASE DOMAIN-CONTAINING PROTEIN"/>
    <property type="match status" value="1"/>
</dbReference>